<name>A0ABT1XR90_9SPHN</name>
<evidence type="ECO:0000313" key="2">
    <source>
        <dbReference type="Proteomes" id="UP001206067"/>
    </source>
</evidence>
<evidence type="ECO:0000313" key="1">
    <source>
        <dbReference type="EMBL" id="MCR2834171.1"/>
    </source>
</evidence>
<gene>
    <name evidence="1" type="ORF">NSO95_09470</name>
</gene>
<sequence length="41" mass="4201">MSRYATNFAAALAAVFLVVATWTPVITVPADPVILGTPALA</sequence>
<dbReference type="Proteomes" id="UP001206067">
    <property type="component" value="Unassembled WGS sequence"/>
</dbReference>
<dbReference type="EMBL" id="JANKHH010000005">
    <property type="protein sequence ID" value="MCR2834171.1"/>
    <property type="molecule type" value="Genomic_DNA"/>
</dbReference>
<accession>A0ABT1XR90</accession>
<protein>
    <submittedName>
        <fullName evidence="1">Uncharacterized protein</fullName>
    </submittedName>
</protein>
<keyword evidence="2" id="KW-1185">Reference proteome</keyword>
<dbReference type="RefSeq" id="WP_257595975.1">
    <property type="nucleotide sequence ID" value="NZ_JANKHH010000005.1"/>
</dbReference>
<comment type="caution">
    <text evidence="1">The sequence shown here is derived from an EMBL/GenBank/DDBJ whole genome shotgun (WGS) entry which is preliminary data.</text>
</comment>
<reference evidence="1 2" key="1">
    <citation type="submission" date="2022-08" db="EMBL/GenBank/DDBJ databases">
        <title>Polyphasic taxonomy analysis of Qipengyuania sp.RS5-5.</title>
        <authorList>
            <person name="Xamxidin M."/>
            <person name="Wu M."/>
        </authorList>
    </citation>
    <scope>NUCLEOTIDE SEQUENCE [LARGE SCALE GENOMIC DNA]</scope>
    <source>
        <strain evidence="1 2">RS5-5</strain>
    </source>
</reference>
<proteinExistence type="predicted"/>
<organism evidence="1 2">
    <name type="scientific">Parerythrobacter lacustris</name>
    <dbReference type="NCBI Taxonomy" id="2969984"/>
    <lineage>
        <taxon>Bacteria</taxon>
        <taxon>Pseudomonadati</taxon>
        <taxon>Pseudomonadota</taxon>
        <taxon>Alphaproteobacteria</taxon>
        <taxon>Sphingomonadales</taxon>
        <taxon>Erythrobacteraceae</taxon>
        <taxon>Parerythrobacter</taxon>
    </lineage>
</organism>